<keyword evidence="4" id="KW-0862">Zinc</keyword>
<evidence type="ECO:0000313" key="8">
    <source>
        <dbReference type="Proteomes" id="UP001075354"/>
    </source>
</evidence>
<evidence type="ECO:0000259" key="6">
    <source>
        <dbReference type="PROSITE" id="PS50157"/>
    </source>
</evidence>
<dbReference type="Gene3D" id="3.30.160.60">
    <property type="entry name" value="Classic Zinc Finger"/>
    <property type="match status" value="3"/>
</dbReference>
<sequence>MHQKRECGKEPSFSCPHCPYRSKQKSHMKRHVRCKHWAPEWTNCSYSQLQPQPQTSALDVQRPGTFPGQFKCHLCGKVYRWKGNLVSHLRLECGKDPQQQCPLCPTRFKHKSHLTRHIKRRHN</sequence>
<keyword evidence="3 5" id="KW-0863">Zinc-finger</keyword>
<dbReference type="SMART" id="SM00355">
    <property type="entry name" value="ZnF_C2H2"/>
    <property type="match status" value="3"/>
</dbReference>
<gene>
    <name evidence="7" type="ORF">ONE63_006216</name>
</gene>
<proteinExistence type="predicted"/>
<reference evidence="7" key="1">
    <citation type="submission" date="2022-12" db="EMBL/GenBank/DDBJ databases">
        <title>Chromosome-level genome assembly of the bean flower thrips Megalurothrips usitatus.</title>
        <authorList>
            <person name="Ma L."/>
            <person name="Liu Q."/>
            <person name="Li H."/>
            <person name="Cai W."/>
        </authorList>
    </citation>
    <scope>NUCLEOTIDE SEQUENCE</scope>
    <source>
        <strain evidence="7">Cailab_2022a</strain>
    </source>
</reference>
<dbReference type="PANTHER" id="PTHR24403:SF67">
    <property type="entry name" value="FI01116P-RELATED"/>
    <property type="match status" value="1"/>
</dbReference>
<dbReference type="PROSITE" id="PS00028">
    <property type="entry name" value="ZINC_FINGER_C2H2_1"/>
    <property type="match status" value="1"/>
</dbReference>
<evidence type="ECO:0000313" key="7">
    <source>
        <dbReference type="EMBL" id="KAJ1529438.1"/>
    </source>
</evidence>
<comment type="caution">
    <text evidence="7">The sequence shown here is derived from an EMBL/GenBank/DDBJ whole genome shotgun (WGS) entry which is preliminary data.</text>
</comment>
<protein>
    <recommendedName>
        <fullName evidence="6">C2H2-type domain-containing protein</fullName>
    </recommendedName>
</protein>
<organism evidence="7 8">
    <name type="scientific">Megalurothrips usitatus</name>
    <name type="common">bean blossom thrips</name>
    <dbReference type="NCBI Taxonomy" id="439358"/>
    <lineage>
        <taxon>Eukaryota</taxon>
        <taxon>Metazoa</taxon>
        <taxon>Ecdysozoa</taxon>
        <taxon>Arthropoda</taxon>
        <taxon>Hexapoda</taxon>
        <taxon>Insecta</taxon>
        <taxon>Pterygota</taxon>
        <taxon>Neoptera</taxon>
        <taxon>Paraneoptera</taxon>
        <taxon>Thysanoptera</taxon>
        <taxon>Terebrantia</taxon>
        <taxon>Thripoidea</taxon>
        <taxon>Thripidae</taxon>
        <taxon>Megalurothrips</taxon>
    </lineage>
</organism>
<dbReference type="EMBL" id="JAPTSV010000003">
    <property type="protein sequence ID" value="KAJ1529438.1"/>
    <property type="molecule type" value="Genomic_DNA"/>
</dbReference>
<accession>A0AAV7XWW2</accession>
<dbReference type="Proteomes" id="UP001075354">
    <property type="component" value="Chromosome 3"/>
</dbReference>
<dbReference type="InterPro" id="IPR013087">
    <property type="entry name" value="Znf_C2H2_type"/>
</dbReference>
<dbReference type="PROSITE" id="PS50157">
    <property type="entry name" value="ZINC_FINGER_C2H2_2"/>
    <property type="match status" value="2"/>
</dbReference>
<dbReference type="Pfam" id="PF00096">
    <property type="entry name" value="zf-C2H2"/>
    <property type="match status" value="2"/>
</dbReference>
<dbReference type="GO" id="GO:0005634">
    <property type="term" value="C:nucleus"/>
    <property type="evidence" value="ECO:0007669"/>
    <property type="project" value="TreeGrafter"/>
</dbReference>
<evidence type="ECO:0000256" key="2">
    <source>
        <dbReference type="ARBA" id="ARBA00022737"/>
    </source>
</evidence>
<evidence type="ECO:0000256" key="4">
    <source>
        <dbReference type="ARBA" id="ARBA00022833"/>
    </source>
</evidence>
<feature type="domain" description="C2H2-type" evidence="6">
    <location>
        <begin position="70"/>
        <end position="97"/>
    </location>
</feature>
<evidence type="ECO:0000256" key="3">
    <source>
        <dbReference type="ARBA" id="ARBA00022771"/>
    </source>
</evidence>
<dbReference type="InterPro" id="IPR036236">
    <property type="entry name" value="Znf_C2H2_sf"/>
</dbReference>
<keyword evidence="2" id="KW-0677">Repeat</keyword>
<dbReference type="SUPFAM" id="SSF57667">
    <property type="entry name" value="beta-beta-alpha zinc fingers"/>
    <property type="match status" value="2"/>
</dbReference>
<keyword evidence="8" id="KW-1185">Reference proteome</keyword>
<dbReference type="GO" id="GO:0008270">
    <property type="term" value="F:zinc ion binding"/>
    <property type="evidence" value="ECO:0007669"/>
    <property type="project" value="UniProtKB-KW"/>
</dbReference>
<dbReference type="PANTHER" id="PTHR24403">
    <property type="entry name" value="ZINC FINGER PROTEIN"/>
    <property type="match status" value="1"/>
</dbReference>
<dbReference type="GO" id="GO:0045944">
    <property type="term" value="P:positive regulation of transcription by RNA polymerase II"/>
    <property type="evidence" value="ECO:0007669"/>
    <property type="project" value="TreeGrafter"/>
</dbReference>
<keyword evidence="1" id="KW-0479">Metal-binding</keyword>
<evidence type="ECO:0000256" key="1">
    <source>
        <dbReference type="ARBA" id="ARBA00022723"/>
    </source>
</evidence>
<dbReference type="AlphaFoldDB" id="A0AAV7XWW2"/>
<name>A0AAV7XWW2_9NEOP</name>
<dbReference type="InterPro" id="IPR050688">
    <property type="entry name" value="Zinc_finger/UBP_domain"/>
</dbReference>
<evidence type="ECO:0000256" key="5">
    <source>
        <dbReference type="PROSITE-ProRule" id="PRU00042"/>
    </source>
</evidence>
<feature type="domain" description="C2H2-type" evidence="6">
    <location>
        <begin position="99"/>
        <end position="123"/>
    </location>
</feature>